<feature type="transmembrane region" description="Helical" evidence="8">
    <location>
        <begin position="304"/>
        <end position="322"/>
    </location>
</feature>
<proteinExistence type="inferred from homology"/>
<keyword evidence="3" id="KW-0813">Transport</keyword>
<comment type="subcellular location">
    <subcellularLocation>
        <location evidence="1">Membrane</location>
        <topology evidence="1">Multi-pass membrane protein</topology>
    </subcellularLocation>
</comment>
<name>A0A1G8X3B0_9BACI</name>
<feature type="transmembrane region" description="Helical" evidence="8">
    <location>
        <begin position="77"/>
        <end position="97"/>
    </location>
</feature>
<dbReference type="Gene3D" id="1.20.1740.10">
    <property type="entry name" value="Amino acid/polyamine transporter I"/>
    <property type="match status" value="1"/>
</dbReference>
<dbReference type="Pfam" id="PF03845">
    <property type="entry name" value="Spore_permease"/>
    <property type="match status" value="1"/>
</dbReference>
<dbReference type="GO" id="GO:0009847">
    <property type="term" value="P:spore germination"/>
    <property type="evidence" value="ECO:0007669"/>
    <property type="project" value="InterPro"/>
</dbReference>
<dbReference type="STRING" id="407036.SAMN05216243_1138"/>
<evidence type="ECO:0000256" key="2">
    <source>
        <dbReference type="ARBA" id="ARBA00007998"/>
    </source>
</evidence>
<feature type="transmembrane region" description="Helical" evidence="8">
    <location>
        <begin position="117"/>
        <end position="137"/>
    </location>
</feature>
<dbReference type="RefSeq" id="WP_139184388.1">
    <property type="nucleotide sequence ID" value="NZ_FNFL01000001.1"/>
</dbReference>
<keyword evidence="10" id="KW-1185">Reference proteome</keyword>
<keyword evidence="5 8" id="KW-0812">Transmembrane</keyword>
<evidence type="ECO:0000313" key="10">
    <source>
        <dbReference type="Proteomes" id="UP000198694"/>
    </source>
</evidence>
<dbReference type="PANTHER" id="PTHR34975">
    <property type="entry name" value="SPORE GERMINATION PROTEIN A2"/>
    <property type="match status" value="1"/>
</dbReference>
<feature type="transmembrane region" description="Helical" evidence="8">
    <location>
        <begin position="267"/>
        <end position="292"/>
    </location>
</feature>
<feature type="transmembrane region" description="Helical" evidence="8">
    <location>
        <begin position="180"/>
        <end position="203"/>
    </location>
</feature>
<keyword evidence="4" id="KW-0309">Germination</keyword>
<dbReference type="OrthoDB" id="2078716at2"/>
<accession>A0A1G8X3B0</accession>
<dbReference type="Proteomes" id="UP000198694">
    <property type="component" value="Unassembled WGS sequence"/>
</dbReference>
<evidence type="ECO:0000256" key="3">
    <source>
        <dbReference type="ARBA" id="ARBA00022448"/>
    </source>
</evidence>
<gene>
    <name evidence="9" type="ORF">SAMN05216243_1138</name>
</gene>
<feature type="transmembrane region" description="Helical" evidence="8">
    <location>
        <begin position="334"/>
        <end position="356"/>
    </location>
</feature>
<reference evidence="9 10" key="1">
    <citation type="submission" date="2016-10" db="EMBL/GenBank/DDBJ databases">
        <authorList>
            <person name="de Groot N.N."/>
        </authorList>
    </citation>
    <scope>NUCLEOTIDE SEQUENCE [LARGE SCALE GENOMIC DNA]</scope>
    <source>
        <strain evidence="9 10">CGMCC 1.6502</strain>
    </source>
</reference>
<dbReference type="PANTHER" id="PTHR34975:SF2">
    <property type="entry name" value="SPORE GERMINATION PROTEIN A2"/>
    <property type="match status" value="1"/>
</dbReference>
<feature type="transmembrane region" description="Helical" evidence="8">
    <location>
        <begin position="38"/>
        <end position="57"/>
    </location>
</feature>
<dbReference type="NCBIfam" id="TIGR00912">
    <property type="entry name" value="2A0309"/>
    <property type="match status" value="1"/>
</dbReference>
<sequence length="366" mass="41528">MRITHGQMTALVMLVLLVQIYAYAPAYMAEHTHQSLWIPLLLSIALSAIVGWTMLIVSEHYPNESFVSVLHKVIGKFLGNIVAGLYFIYFFILFIIHSQMIVTTFKTLFLPRTPMSAILLLVLILALYCSFLGIEVLARASNMVLILLLATILLLIFSVIPEIDPSYYKPIFPQSSDGLLYSTLISFSNYGQIVLLSTIFPFVNHQKEKRKRSKVFGGILFSCFLTSMVLVVEIGVFSPFELQRLQYPTVELITLIQIGEFMERMEIFLVTIWAGAMLLVIGIFFTVSCLTMTHMLKKPKESKALNILLIMIGFASILQFVPDTTNLITFIYGQWVYLSLIFHAVLPVLIGLFFFIRIKVMKHGKS</sequence>
<evidence type="ECO:0000256" key="5">
    <source>
        <dbReference type="ARBA" id="ARBA00022692"/>
    </source>
</evidence>
<protein>
    <submittedName>
        <fullName evidence="9">Spore germination protein (Amino acid permease)</fullName>
    </submittedName>
</protein>
<comment type="similarity">
    <text evidence="2">Belongs to the amino acid-polyamine-organocation (APC) superfamily. Spore germination protein (SGP) (TC 2.A.3.9) family.</text>
</comment>
<dbReference type="GO" id="GO:0016020">
    <property type="term" value="C:membrane"/>
    <property type="evidence" value="ECO:0007669"/>
    <property type="project" value="UniProtKB-SubCell"/>
</dbReference>
<evidence type="ECO:0000256" key="1">
    <source>
        <dbReference type="ARBA" id="ARBA00004141"/>
    </source>
</evidence>
<evidence type="ECO:0000256" key="7">
    <source>
        <dbReference type="ARBA" id="ARBA00023136"/>
    </source>
</evidence>
<dbReference type="EMBL" id="FNFL01000001">
    <property type="protein sequence ID" value="SDJ85102.1"/>
    <property type="molecule type" value="Genomic_DNA"/>
</dbReference>
<dbReference type="InterPro" id="IPR004761">
    <property type="entry name" value="Spore_GerAB"/>
</dbReference>
<evidence type="ECO:0000256" key="6">
    <source>
        <dbReference type="ARBA" id="ARBA00022989"/>
    </source>
</evidence>
<evidence type="ECO:0000313" key="9">
    <source>
        <dbReference type="EMBL" id="SDJ85102.1"/>
    </source>
</evidence>
<feature type="transmembrane region" description="Helical" evidence="8">
    <location>
        <begin position="215"/>
        <end position="237"/>
    </location>
</feature>
<dbReference type="AlphaFoldDB" id="A0A1G8X3B0"/>
<evidence type="ECO:0000256" key="4">
    <source>
        <dbReference type="ARBA" id="ARBA00022544"/>
    </source>
</evidence>
<evidence type="ECO:0000256" key="8">
    <source>
        <dbReference type="SAM" id="Phobius"/>
    </source>
</evidence>
<keyword evidence="7 8" id="KW-0472">Membrane</keyword>
<keyword evidence="6 8" id="KW-1133">Transmembrane helix</keyword>
<feature type="transmembrane region" description="Helical" evidence="8">
    <location>
        <begin position="144"/>
        <end position="160"/>
    </location>
</feature>
<organism evidence="9 10">
    <name type="scientific">Sediminibacillus albus</name>
    <dbReference type="NCBI Taxonomy" id="407036"/>
    <lineage>
        <taxon>Bacteria</taxon>
        <taxon>Bacillati</taxon>
        <taxon>Bacillota</taxon>
        <taxon>Bacilli</taxon>
        <taxon>Bacillales</taxon>
        <taxon>Bacillaceae</taxon>
        <taxon>Sediminibacillus</taxon>
    </lineage>
</organism>